<dbReference type="EC" id="4.98.1.1" evidence="8"/>
<evidence type="ECO:0000256" key="3">
    <source>
        <dbReference type="ARBA" id="ARBA00023004"/>
    </source>
</evidence>
<comment type="pathway">
    <text evidence="1 8">Porphyrin-containing compound metabolism; protoheme biosynthesis; protoheme from protoporphyrin-IX: step 1/1.</text>
</comment>
<reference evidence="9" key="1">
    <citation type="submission" date="2019-11" db="UniProtKB">
        <authorList>
            <consortium name="WormBaseParasite"/>
        </authorList>
    </citation>
    <scope>IDENTIFICATION</scope>
</reference>
<keyword evidence="4 8" id="KW-0350">Heme biosynthesis</keyword>
<evidence type="ECO:0000256" key="8">
    <source>
        <dbReference type="RuleBase" id="RU000607"/>
    </source>
</evidence>
<keyword evidence="8" id="KW-0496">Mitochondrion</keyword>
<dbReference type="GO" id="GO:0006783">
    <property type="term" value="P:heme biosynthetic process"/>
    <property type="evidence" value="ECO:0007669"/>
    <property type="project" value="UniProtKB-UniRule"/>
</dbReference>
<dbReference type="NCBIfam" id="TIGR00109">
    <property type="entry name" value="hemH"/>
    <property type="match status" value="2"/>
</dbReference>
<dbReference type="InterPro" id="IPR033644">
    <property type="entry name" value="Ferrochelatase_C"/>
</dbReference>
<keyword evidence="5 8" id="KW-0456">Lyase</keyword>
<dbReference type="GO" id="GO:0004325">
    <property type="term" value="F:ferrochelatase activity"/>
    <property type="evidence" value="ECO:0007669"/>
    <property type="project" value="UniProtKB-UniRule"/>
</dbReference>
<evidence type="ECO:0000256" key="4">
    <source>
        <dbReference type="ARBA" id="ARBA00023133"/>
    </source>
</evidence>
<evidence type="ECO:0000256" key="6">
    <source>
        <dbReference type="ARBA" id="ARBA00023244"/>
    </source>
</evidence>
<dbReference type="InterPro" id="IPR019772">
    <property type="entry name" value="Ferrochelatase_AS"/>
</dbReference>
<dbReference type="HAMAP" id="MF_00323">
    <property type="entry name" value="Ferrochelatase"/>
    <property type="match status" value="1"/>
</dbReference>
<dbReference type="PROSITE" id="PS00534">
    <property type="entry name" value="FERROCHELATASE"/>
    <property type="match status" value="1"/>
</dbReference>
<dbReference type="AlphaFoldDB" id="A0A5K3EGR9"/>
<keyword evidence="8" id="KW-0999">Mitochondrion inner membrane</keyword>
<keyword evidence="8" id="KW-0472">Membrane</keyword>
<evidence type="ECO:0000256" key="7">
    <source>
        <dbReference type="ARBA" id="ARBA00049915"/>
    </source>
</evidence>
<keyword evidence="3 8" id="KW-0408">Iron</keyword>
<accession>A0A5K3EGR9</accession>
<dbReference type="InterPro" id="IPR033659">
    <property type="entry name" value="Ferrochelatase_N"/>
</dbReference>
<dbReference type="CDD" id="cd03411">
    <property type="entry name" value="Ferrochelatase_N"/>
    <property type="match status" value="1"/>
</dbReference>
<dbReference type="InterPro" id="IPR001015">
    <property type="entry name" value="Ferrochelatase"/>
</dbReference>
<evidence type="ECO:0000256" key="2">
    <source>
        <dbReference type="ARBA" id="ARBA00007718"/>
    </source>
</evidence>
<dbReference type="GO" id="GO:0005743">
    <property type="term" value="C:mitochondrial inner membrane"/>
    <property type="evidence" value="ECO:0007669"/>
    <property type="project" value="UniProtKB-SubCell"/>
</dbReference>
<comment type="similarity">
    <text evidence="2 8">Belongs to the ferrochelatase family.</text>
</comment>
<protein>
    <recommendedName>
        <fullName evidence="8">Ferrochelatase</fullName>
        <ecNumber evidence="8">4.98.1.1</ecNumber>
    </recommendedName>
</protein>
<evidence type="ECO:0000256" key="1">
    <source>
        <dbReference type="ARBA" id="ARBA00004943"/>
    </source>
</evidence>
<organism evidence="9">
    <name type="scientific">Mesocestoides corti</name>
    <name type="common">Flatworm</name>
    <dbReference type="NCBI Taxonomy" id="53468"/>
    <lineage>
        <taxon>Eukaryota</taxon>
        <taxon>Metazoa</taxon>
        <taxon>Spiralia</taxon>
        <taxon>Lophotrochozoa</taxon>
        <taxon>Platyhelminthes</taxon>
        <taxon>Cestoda</taxon>
        <taxon>Eucestoda</taxon>
        <taxon>Cyclophyllidea</taxon>
        <taxon>Mesocestoididae</taxon>
        <taxon>Mesocestoides</taxon>
    </lineage>
</organism>
<dbReference type="WBParaSite" id="MCU_000434-RA">
    <property type="protein sequence ID" value="MCU_000434-RA"/>
    <property type="gene ID" value="MCU_000434"/>
</dbReference>
<proteinExistence type="inferred from homology"/>
<name>A0A5K3EGR9_MESCO</name>
<comment type="subcellular location">
    <subcellularLocation>
        <location evidence="8">Mitochondrion inner membrane</location>
    </subcellularLocation>
</comment>
<dbReference type="Pfam" id="PF00762">
    <property type="entry name" value="Ferrochelatase"/>
    <property type="match status" value="1"/>
</dbReference>
<comment type="catalytic activity">
    <reaction evidence="7">
        <text>heme b + 2 H(+) = protoporphyrin IX + Fe(2+)</text>
        <dbReference type="Rhea" id="RHEA:22584"/>
        <dbReference type="ChEBI" id="CHEBI:15378"/>
        <dbReference type="ChEBI" id="CHEBI:29033"/>
        <dbReference type="ChEBI" id="CHEBI:57306"/>
        <dbReference type="ChEBI" id="CHEBI:60344"/>
        <dbReference type="EC" id="4.98.1.1"/>
    </reaction>
    <physiologicalReaction direction="right-to-left" evidence="7">
        <dbReference type="Rhea" id="RHEA:22586"/>
    </physiologicalReaction>
</comment>
<comment type="function">
    <text evidence="8">Catalyzes the ferrous insertion into protoporphyrin IX.</text>
</comment>
<evidence type="ECO:0000256" key="5">
    <source>
        <dbReference type="ARBA" id="ARBA00023239"/>
    </source>
</evidence>
<dbReference type="PANTHER" id="PTHR11108">
    <property type="entry name" value="FERROCHELATASE"/>
    <property type="match status" value="1"/>
</dbReference>
<keyword evidence="6 8" id="KW-0627">Porphyrin biosynthesis</keyword>
<dbReference type="Gene3D" id="3.40.50.1400">
    <property type="match status" value="2"/>
</dbReference>
<dbReference type="SUPFAM" id="SSF53800">
    <property type="entry name" value="Chelatase"/>
    <property type="match status" value="1"/>
</dbReference>
<dbReference type="UniPathway" id="UPA00252">
    <property type="reaction ID" value="UER00325"/>
</dbReference>
<dbReference type="PANTHER" id="PTHR11108:SF1">
    <property type="entry name" value="FERROCHELATASE, MITOCHONDRIAL"/>
    <property type="match status" value="1"/>
</dbReference>
<evidence type="ECO:0000313" key="9">
    <source>
        <dbReference type="WBParaSite" id="MCU_000434-RA"/>
    </source>
</evidence>
<sequence>MDKVKLYCSTFNFNWARLLHTSTQKPKTGILLLNMGGPETTNDVFHFLLRLFSDREIIKLPLQKYLAQWIARRRTPVMQEMYTQIGGGSPLIQWTISQGKALVRMLDTISPETGPHKYYLGMRYAHPLTEESINDIEADGVERVVAFSQYPQYSCTTSGSSFNAIAAHYNSPVRGGLAGIDSIPPPRSQAGGLPVRPGPIWSFLDRWSTSMPEFSEVLAESIRRELSQMPPPFDSKNTVILFSAHSLPMSIVNRGDPYVQEISATVYTVMKRLDFAFPYRLVWQSKVGPLPWMGQDIADALRGLARLGRKHAIIVPVAFTSDHIETLYELDIEYCADLAKEIGMVNLRRAAAPNDNPLFIQGMANLVVAHLREGEPASKQFFLRCPGCVNHRCSKVRHFIDGEVERLRVWTRSLGFRDASSASACIYQKAI</sequence>
<dbReference type="CDD" id="cd00419">
    <property type="entry name" value="Ferrochelatase_C"/>
    <property type="match status" value="1"/>
</dbReference>